<dbReference type="Proteomes" id="UP001240561">
    <property type="component" value="Unassembled WGS sequence"/>
</dbReference>
<proteinExistence type="predicted"/>
<evidence type="ECO:0000313" key="2">
    <source>
        <dbReference type="Proteomes" id="UP001240561"/>
    </source>
</evidence>
<accession>A0ABD4ZBX3</accession>
<gene>
    <name evidence="1" type="ORF">QP177_06890</name>
</gene>
<protein>
    <submittedName>
        <fullName evidence="1">Uncharacterized protein</fullName>
    </submittedName>
</protein>
<evidence type="ECO:0000313" key="1">
    <source>
        <dbReference type="EMBL" id="MDK6696277.1"/>
    </source>
</evidence>
<dbReference type="RefSeq" id="WP_285060884.1">
    <property type="nucleotide sequence ID" value="NZ_JASOGJ010000035.1"/>
</dbReference>
<feature type="non-terminal residue" evidence="1">
    <location>
        <position position="1"/>
    </location>
</feature>
<name>A0ABD4ZBX3_GARVA</name>
<comment type="caution">
    <text evidence="1">The sequence shown here is derived from an EMBL/GenBank/DDBJ whole genome shotgun (WGS) entry which is preliminary data.</text>
</comment>
<reference evidence="1 2" key="1">
    <citation type="submission" date="2023-05" db="EMBL/GenBank/DDBJ databases">
        <title>Cataloging the Phylogenetic Diversity of Human Bladder Bacteria.</title>
        <authorList>
            <person name="Du J."/>
        </authorList>
    </citation>
    <scope>NUCLEOTIDE SEQUENCE [LARGE SCALE GENOMIC DNA]</scope>
    <source>
        <strain evidence="1 2">UMB9230</strain>
    </source>
</reference>
<dbReference type="EMBL" id="JASOGJ010000035">
    <property type="protein sequence ID" value="MDK6696277.1"/>
    <property type="molecule type" value="Genomic_DNA"/>
</dbReference>
<dbReference type="AlphaFoldDB" id="A0ABD4ZBX3"/>
<organism evidence="1 2">
    <name type="scientific">Gardnerella vaginalis</name>
    <dbReference type="NCBI Taxonomy" id="2702"/>
    <lineage>
        <taxon>Bacteria</taxon>
        <taxon>Bacillati</taxon>
        <taxon>Actinomycetota</taxon>
        <taxon>Actinomycetes</taxon>
        <taxon>Bifidobacteriales</taxon>
        <taxon>Bifidobacteriaceae</taxon>
        <taxon>Gardnerella</taxon>
    </lineage>
</organism>
<sequence>TTNCNHTCATMSTIDRTITPRQGVNERPHSVWFAPAKFIKNSTFFENLDNFLHQGINQGLTAYTQ</sequence>